<reference evidence="4" key="1">
    <citation type="journal article" date="2023" name="IMA Fungus">
        <title>Comparative genomic study of the Penicillium genus elucidates a diverse pangenome and 15 lateral gene transfer events.</title>
        <authorList>
            <person name="Petersen C."/>
            <person name="Sorensen T."/>
            <person name="Nielsen M.R."/>
            <person name="Sondergaard T.E."/>
            <person name="Sorensen J.L."/>
            <person name="Fitzpatrick D.A."/>
            <person name="Frisvad J.C."/>
            <person name="Nielsen K.L."/>
        </authorList>
    </citation>
    <scope>NUCLEOTIDE SEQUENCE</scope>
    <source>
        <strain evidence="4">IBT 12815</strain>
    </source>
</reference>
<dbReference type="Pfam" id="PF14497">
    <property type="entry name" value="GST_C_3"/>
    <property type="match status" value="1"/>
</dbReference>
<proteinExistence type="inferred from homology"/>
<dbReference type="CDD" id="cd03048">
    <property type="entry name" value="GST_N_Ure2p_like"/>
    <property type="match status" value="1"/>
</dbReference>
<dbReference type="PROSITE" id="PS50405">
    <property type="entry name" value="GST_CTER"/>
    <property type="match status" value="1"/>
</dbReference>
<evidence type="ECO:0000313" key="5">
    <source>
        <dbReference type="Proteomes" id="UP001213799"/>
    </source>
</evidence>
<evidence type="ECO:0000259" key="3">
    <source>
        <dbReference type="PROSITE" id="PS50405"/>
    </source>
</evidence>
<evidence type="ECO:0000259" key="2">
    <source>
        <dbReference type="PROSITE" id="PS50404"/>
    </source>
</evidence>
<accession>A0AAD6DMK2</accession>
<protein>
    <submittedName>
        <fullName evidence="4">Glutathione S-transferase</fullName>
    </submittedName>
</protein>
<dbReference type="InterPro" id="IPR004046">
    <property type="entry name" value="GST_C"/>
</dbReference>
<dbReference type="RefSeq" id="XP_056748155.1">
    <property type="nucleotide sequence ID" value="XM_056902868.1"/>
</dbReference>
<dbReference type="PANTHER" id="PTHR44051:SF8">
    <property type="entry name" value="GLUTATHIONE S-TRANSFERASE GSTA"/>
    <property type="match status" value="1"/>
</dbReference>
<dbReference type="InterPro" id="IPR040079">
    <property type="entry name" value="Glutathione_S-Trfase"/>
</dbReference>
<dbReference type="PANTHER" id="PTHR44051">
    <property type="entry name" value="GLUTATHIONE S-TRANSFERASE-RELATED"/>
    <property type="match status" value="1"/>
</dbReference>
<dbReference type="InterPro" id="IPR036282">
    <property type="entry name" value="Glutathione-S-Trfase_C_sf"/>
</dbReference>
<sequence length="222" mass="25541">MAQNPNILLYTGKTGPGTPNGRKVSIMLEELGLPYEIYNLSIPDDEQRSEWYLKINASGRIPTIIDRTEPDHPVTVTESAAIMLYLESKYGKMEFSYPHGTTEYWSMMEWIFFQMSNIGPMQGQFNHFNVYAPEKVPYAIHRYKNETLRLYSIINRHLAQSSSGWLVGDKCTIADLINFTWIHIAEFSGIKLDEMPEFRPLAEWRARISARDGVKKGWAVPS</sequence>
<dbReference type="Pfam" id="PF13409">
    <property type="entry name" value="GST_N_2"/>
    <property type="match status" value="1"/>
</dbReference>
<dbReference type="SUPFAM" id="SSF52833">
    <property type="entry name" value="Thioredoxin-like"/>
    <property type="match status" value="1"/>
</dbReference>
<feature type="domain" description="GST C-terminal" evidence="3">
    <location>
        <begin position="100"/>
        <end position="222"/>
    </location>
</feature>
<dbReference type="InterPro" id="IPR036249">
    <property type="entry name" value="Thioredoxin-like_sf"/>
</dbReference>
<dbReference type="Proteomes" id="UP001213799">
    <property type="component" value="Unassembled WGS sequence"/>
</dbReference>
<dbReference type="SFLD" id="SFLDS00019">
    <property type="entry name" value="Glutathione_Transferase_(cytos"/>
    <property type="match status" value="1"/>
</dbReference>
<comment type="similarity">
    <text evidence="1">Belongs to the GST superfamily.</text>
</comment>
<dbReference type="AlphaFoldDB" id="A0AAD6DMK2"/>
<dbReference type="EMBL" id="JAQJAE010000006">
    <property type="protein sequence ID" value="KAJ5589136.1"/>
    <property type="molecule type" value="Genomic_DNA"/>
</dbReference>
<dbReference type="Gene3D" id="3.40.30.10">
    <property type="entry name" value="Glutaredoxin"/>
    <property type="match status" value="1"/>
</dbReference>
<organism evidence="4 5">
    <name type="scientific">Penicillium hordei</name>
    <dbReference type="NCBI Taxonomy" id="40994"/>
    <lineage>
        <taxon>Eukaryota</taxon>
        <taxon>Fungi</taxon>
        <taxon>Dikarya</taxon>
        <taxon>Ascomycota</taxon>
        <taxon>Pezizomycotina</taxon>
        <taxon>Eurotiomycetes</taxon>
        <taxon>Eurotiomycetidae</taxon>
        <taxon>Eurotiales</taxon>
        <taxon>Aspergillaceae</taxon>
        <taxon>Penicillium</taxon>
    </lineage>
</organism>
<evidence type="ECO:0000256" key="1">
    <source>
        <dbReference type="ARBA" id="ARBA00007409"/>
    </source>
</evidence>
<dbReference type="SFLD" id="SFLDG00358">
    <property type="entry name" value="Main_(cytGST)"/>
    <property type="match status" value="1"/>
</dbReference>
<evidence type="ECO:0000313" key="4">
    <source>
        <dbReference type="EMBL" id="KAJ5589136.1"/>
    </source>
</evidence>
<feature type="domain" description="GST N-terminal" evidence="2">
    <location>
        <begin position="8"/>
        <end position="94"/>
    </location>
</feature>
<comment type="caution">
    <text evidence="4">The sequence shown here is derived from an EMBL/GenBank/DDBJ whole genome shotgun (WGS) entry which is preliminary data.</text>
</comment>
<gene>
    <name evidence="4" type="ORF">N7537_011814</name>
</gene>
<dbReference type="SUPFAM" id="SSF47616">
    <property type="entry name" value="GST C-terminal domain-like"/>
    <property type="match status" value="1"/>
</dbReference>
<dbReference type="GeneID" id="81593110"/>
<dbReference type="InterPro" id="IPR004045">
    <property type="entry name" value="Glutathione_S-Trfase_N"/>
</dbReference>
<name>A0AAD6DMK2_9EURO</name>
<dbReference type="Gene3D" id="1.20.1050.10">
    <property type="match status" value="1"/>
</dbReference>
<dbReference type="InterPro" id="IPR010987">
    <property type="entry name" value="Glutathione-S-Trfase_C-like"/>
</dbReference>
<keyword evidence="5" id="KW-1185">Reference proteome</keyword>
<reference evidence="4" key="2">
    <citation type="submission" date="2023-01" db="EMBL/GenBank/DDBJ databases">
        <authorList>
            <person name="Petersen C."/>
        </authorList>
    </citation>
    <scope>NUCLEOTIDE SEQUENCE</scope>
    <source>
        <strain evidence="4">IBT 12815</strain>
    </source>
</reference>
<dbReference type="PROSITE" id="PS50404">
    <property type="entry name" value="GST_NTER"/>
    <property type="match status" value="1"/>
</dbReference>
<dbReference type="SFLD" id="SFLDG01151">
    <property type="entry name" value="Main.2:_Nu-like"/>
    <property type="match status" value="1"/>
</dbReference>